<accession>A0A7U3ZRV7</accession>
<name>A0A7U3ZRV7_RUNSL</name>
<dbReference type="Proteomes" id="UP000000493">
    <property type="component" value="Plasmid pRUNSL04"/>
</dbReference>
<dbReference type="AlphaFoldDB" id="A0A7U3ZRV7"/>
<protein>
    <submittedName>
        <fullName evidence="1">Uncharacterized protein</fullName>
    </submittedName>
</protein>
<evidence type="ECO:0000313" key="2">
    <source>
        <dbReference type="Proteomes" id="UP000000493"/>
    </source>
</evidence>
<dbReference type="EMBL" id="CP002863">
    <property type="protein sequence ID" value="AEI52215.1"/>
    <property type="molecule type" value="Genomic_DNA"/>
</dbReference>
<evidence type="ECO:0000313" key="1">
    <source>
        <dbReference type="EMBL" id="AEI52215.1"/>
    </source>
</evidence>
<organism evidence="1 2">
    <name type="scientific">Runella slithyformis (strain ATCC 29530 / DSM 19594 / LMG 11500 / NCIMB 11436 / LSU 4)</name>
    <dbReference type="NCBI Taxonomy" id="761193"/>
    <lineage>
        <taxon>Bacteria</taxon>
        <taxon>Pseudomonadati</taxon>
        <taxon>Bacteroidota</taxon>
        <taxon>Cytophagia</taxon>
        <taxon>Cytophagales</taxon>
        <taxon>Spirosomataceae</taxon>
        <taxon>Runella</taxon>
    </lineage>
</organism>
<proteinExistence type="predicted"/>
<keyword evidence="1" id="KW-0614">Plasmid</keyword>
<gene>
    <name evidence="1" type="ordered locus">Runsl_5808</name>
</gene>
<reference evidence="1 2" key="2">
    <citation type="journal article" date="2012" name="Stand. Genomic Sci.">
        <title>Complete genome sequence of the aquatic bacterium Runella slithyformis type strain (LSU 4(T)).</title>
        <authorList>
            <person name="Copeland A."/>
            <person name="Zhang X."/>
            <person name="Misra M."/>
            <person name="Lapidus A."/>
            <person name="Nolan M."/>
            <person name="Lucas S."/>
            <person name="Deshpande S."/>
            <person name="Cheng J.F."/>
            <person name="Tapia R."/>
            <person name="Goodwin L.A."/>
            <person name="Pitluck S."/>
            <person name="Liolios K."/>
            <person name="Pagani I."/>
            <person name="Ivanova N."/>
            <person name="Mikhailova N."/>
            <person name="Pati A."/>
            <person name="Chen A."/>
            <person name="Palaniappan K."/>
            <person name="Land M."/>
            <person name="Hauser L."/>
            <person name="Pan C."/>
            <person name="Jeffries C.D."/>
            <person name="Detter J.C."/>
            <person name="Brambilla E.M."/>
            <person name="Rohde M."/>
            <person name="Djao O.D."/>
            <person name="Goker M."/>
            <person name="Sikorski J."/>
            <person name="Tindall B.J."/>
            <person name="Woyke T."/>
            <person name="Bristow J."/>
            <person name="Eisen J.A."/>
            <person name="Markowitz V."/>
            <person name="Hugenholtz P."/>
            <person name="Kyrpides N.C."/>
            <person name="Klenk H.P."/>
            <person name="Mavromatis K."/>
        </authorList>
    </citation>
    <scope>NUCLEOTIDE SEQUENCE [LARGE SCALE GENOMIC DNA]</scope>
    <source>
        <strain evidence="2">ATCC 29530 / DSM 19594 / LMG 11500 / NCIMB 11436 / LSU 4</strain>
    </source>
</reference>
<dbReference type="KEGG" id="rsi:Runsl_5808"/>
<reference evidence="2" key="1">
    <citation type="submission" date="2011-06" db="EMBL/GenBank/DDBJ databases">
        <title>The complete genome of plasmid 4 of Runella slithyformis DSM 19594.</title>
        <authorList>
            <consortium name="US DOE Joint Genome Institute (JGI-PGF)"/>
            <person name="Lucas S."/>
            <person name="Han J."/>
            <person name="Lapidus A."/>
            <person name="Bruce D."/>
            <person name="Goodwin L."/>
            <person name="Pitluck S."/>
            <person name="Peters L."/>
            <person name="Kyrpides N."/>
            <person name="Mavromatis K."/>
            <person name="Ivanova N."/>
            <person name="Ovchinnikova G."/>
            <person name="Zhang X."/>
            <person name="Misra M."/>
            <person name="Detter J.C."/>
            <person name="Tapia R."/>
            <person name="Han C."/>
            <person name="Land M."/>
            <person name="Hauser L."/>
            <person name="Markowitz V."/>
            <person name="Cheng J.-F."/>
            <person name="Hugenholtz P."/>
            <person name="Woyke T."/>
            <person name="Wu D."/>
            <person name="Tindall B."/>
            <person name="Faehrich R."/>
            <person name="Brambilla E."/>
            <person name="Klenk H.-P."/>
            <person name="Eisen J.A."/>
        </authorList>
    </citation>
    <scope>NUCLEOTIDE SEQUENCE [LARGE SCALE GENOMIC DNA]</scope>
    <source>
        <strain evidence="2">ATCC 29530 / DSM 19594 / LMG 11500 / NCIMB 11436 / LSU 4</strain>
        <plasmid evidence="2">pRUNSL04</plasmid>
    </source>
</reference>
<keyword evidence="2" id="KW-1185">Reference proteome</keyword>
<sequence length="53" mass="6175">MDIDFVPHIGVGNTLNASQYKDWVDTWNTENFEIKGRNKRLSIVCYENDVVTQ</sequence>
<geneLocation type="plasmid" evidence="1 2">
    <name>pRUNSL04</name>
</geneLocation>